<accession>A0A814QFP4</accession>
<dbReference type="PANTHER" id="PTHR21427">
    <property type="entry name" value="UBIQUINONE BIOSYNTHESIS PROTEIN COQ9, MITOCHONDRIAL"/>
    <property type="match status" value="1"/>
</dbReference>
<evidence type="ECO:0000256" key="7">
    <source>
        <dbReference type="ARBA" id="ARBA00023128"/>
    </source>
</evidence>
<dbReference type="Gene3D" id="1.10.357.10">
    <property type="entry name" value="Tetracycline Repressor, domain 2"/>
    <property type="match status" value="1"/>
</dbReference>
<name>A0A814QFP4_9BILA</name>
<comment type="pathway">
    <text evidence="2 8">Cofactor biosynthesis; ubiquinone biosynthesis.</text>
</comment>
<keyword evidence="7 8" id="KW-0496">Mitochondrion</keyword>
<dbReference type="InterPro" id="IPR013718">
    <property type="entry name" value="COQ9_C"/>
</dbReference>
<evidence type="ECO:0000256" key="5">
    <source>
        <dbReference type="ARBA" id="ARBA00022946"/>
    </source>
</evidence>
<dbReference type="AlphaFoldDB" id="A0A814QFP4"/>
<protein>
    <recommendedName>
        <fullName evidence="8">Ubiquinone biosynthesis protein</fullName>
    </recommendedName>
</protein>
<keyword evidence="6 8" id="KW-0446">Lipid-binding</keyword>
<dbReference type="Pfam" id="PF08511">
    <property type="entry name" value="COQ9"/>
    <property type="match status" value="1"/>
</dbReference>
<comment type="caution">
    <text evidence="10">The sequence shown here is derived from an EMBL/GenBank/DDBJ whole genome shotgun (WGS) entry which is preliminary data.</text>
</comment>
<evidence type="ECO:0000313" key="11">
    <source>
        <dbReference type="Proteomes" id="UP000663864"/>
    </source>
</evidence>
<dbReference type="GO" id="GO:0008289">
    <property type="term" value="F:lipid binding"/>
    <property type="evidence" value="ECO:0007669"/>
    <property type="project" value="UniProtKB-UniRule"/>
</dbReference>
<evidence type="ECO:0000313" key="10">
    <source>
        <dbReference type="EMBL" id="CAF1118860.1"/>
    </source>
</evidence>
<keyword evidence="4 8" id="KW-0831">Ubiquinone biosynthesis</keyword>
<proteinExistence type="inferred from homology"/>
<comment type="similarity">
    <text evidence="3 8">Belongs to the COQ9 family.</text>
</comment>
<evidence type="ECO:0000256" key="8">
    <source>
        <dbReference type="RuleBase" id="RU366063"/>
    </source>
</evidence>
<reference evidence="10" key="1">
    <citation type="submission" date="2021-02" db="EMBL/GenBank/DDBJ databases">
        <authorList>
            <person name="Nowell W R."/>
        </authorList>
    </citation>
    <scope>NUCLEOTIDE SEQUENCE</scope>
</reference>
<evidence type="ECO:0000256" key="1">
    <source>
        <dbReference type="ARBA" id="ARBA00004173"/>
    </source>
</evidence>
<dbReference type="GO" id="GO:0006744">
    <property type="term" value="P:ubiquinone biosynthetic process"/>
    <property type="evidence" value="ECO:0007669"/>
    <property type="project" value="UniProtKB-UniRule"/>
</dbReference>
<dbReference type="InterPro" id="IPR012762">
    <property type="entry name" value="Ubiq_biosynth_COQ9"/>
</dbReference>
<dbReference type="UniPathway" id="UPA00232"/>
<evidence type="ECO:0000256" key="2">
    <source>
        <dbReference type="ARBA" id="ARBA00004749"/>
    </source>
</evidence>
<gene>
    <name evidence="10" type="ORF">ZHD862_LOCUS18517</name>
</gene>
<dbReference type="PANTHER" id="PTHR21427:SF19">
    <property type="entry name" value="UBIQUINONE BIOSYNTHESIS PROTEIN COQ9, MITOCHONDRIAL"/>
    <property type="match status" value="1"/>
</dbReference>
<comment type="subcellular location">
    <subcellularLocation>
        <location evidence="1 8">Mitochondrion</location>
    </subcellularLocation>
</comment>
<evidence type="ECO:0000256" key="6">
    <source>
        <dbReference type="ARBA" id="ARBA00023121"/>
    </source>
</evidence>
<evidence type="ECO:0000259" key="9">
    <source>
        <dbReference type="Pfam" id="PF08511"/>
    </source>
</evidence>
<keyword evidence="5" id="KW-0809">Transit peptide</keyword>
<sequence>MQQLIYICSRKSPLCRVIDVNYKLLSVEENLLFNNVNNLIFKRYITTKNNSPKKINKVNVRTNLYKSSTVQQQIHTSNDLKGQQPSETIKHSTTITNNENIWSTRPSYDIHISPLRDNTSTTFISPFMKDDPFKTCTSQLDITPVQLAEAAVVSAFEQSTPNNIPLTSSSSTTTTETVFVPKIFSTNIYSDSFSIAVGFHSLIPLSLQNNKIKYETINHPKEDLFYIKDKSNTSDSNEILIQHKIEIRNHILHESLNYVHEKGWTMAAIHAGMKKCNQPKTAEGLFYNGYDLVEYFMRDSNAKMTAYMNELANKDHIEGIRLLIEGLKYRLKLVMPYADIWEQALSQKGLPPNTQRAWKSLLDLANQAWLGIDDISTDIKWYTKRISIATIYRSAEIYMLKDQSPNKIETMKFLERHLDDFETMSTTRNSVSQSLSDTAQVASGLFTVI</sequence>
<comment type="function">
    <text evidence="8">Membrane-associated protein that warps the membrane surface to access and bind aromatic isoprenes with high specificity, including ubiquinone (CoQ) isoprene intermediates and presents them directly to Coq7, therefore facilitating the Coq7-mediated hydroxylase step. Participates in the biosynthesis of coenzyme Q, also named ubiquinone, an essential lipid-soluble electron transporter for aerobic cellular respiration.</text>
</comment>
<dbReference type="Proteomes" id="UP000663864">
    <property type="component" value="Unassembled WGS sequence"/>
</dbReference>
<organism evidence="10 11">
    <name type="scientific">Rotaria sordida</name>
    <dbReference type="NCBI Taxonomy" id="392033"/>
    <lineage>
        <taxon>Eukaryota</taxon>
        <taxon>Metazoa</taxon>
        <taxon>Spiralia</taxon>
        <taxon>Gnathifera</taxon>
        <taxon>Rotifera</taxon>
        <taxon>Eurotatoria</taxon>
        <taxon>Bdelloidea</taxon>
        <taxon>Philodinida</taxon>
        <taxon>Philodinidae</taxon>
        <taxon>Rotaria</taxon>
    </lineage>
</organism>
<evidence type="ECO:0000256" key="3">
    <source>
        <dbReference type="ARBA" id="ARBA00010766"/>
    </source>
</evidence>
<feature type="domain" description="COQ9 C-terminal" evidence="9">
    <location>
        <begin position="356"/>
        <end position="424"/>
    </location>
</feature>
<dbReference type="EMBL" id="CAJNOT010000965">
    <property type="protein sequence ID" value="CAF1118860.1"/>
    <property type="molecule type" value="Genomic_DNA"/>
</dbReference>
<dbReference type="NCBIfam" id="TIGR02396">
    <property type="entry name" value="diverge_rpsU"/>
    <property type="match status" value="1"/>
</dbReference>
<dbReference type="GO" id="GO:0005743">
    <property type="term" value="C:mitochondrial inner membrane"/>
    <property type="evidence" value="ECO:0007669"/>
    <property type="project" value="TreeGrafter"/>
</dbReference>
<evidence type="ECO:0000256" key="4">
    <source>
        <dbReference type="ARBA" id="ARBA00022688"/>
    </source>
</evidence>